<dbReference type="InterPro" id="IPR055066">
    <property type="entry name" value="AASDHPPT_N"/>
</dbReference>
<comment type="cofactor">
    <cofactor evidence="1">
        <name>Mg(2+)</name>
        <dbReference type="ChEBI" id="CHEBI:18420"/>
    </cofactor>
</comment>
<dbReference type="Gene3D" id="3.90.470.20">
    <property type="entry name" value="4'-phosphopantetheinyl transferase domain"/>
    <property type="match status" value="2"/>
</dbReference>
<dbReference type="InterPro" id="IPR008278">
    <property type="entry name" value="4-PPantetheinyl_Trfase_dom"/>
</dbReference>
<dbReference type="GO" id="GO:0000287">
    <property type="term" value="F:magnesium ion binding"/>
    <property type="evidence" value="ECO:0007669"/>
    <property type="project" value="InterPro"/>
</dbReference>
<dbReference type="EMBL" id="LUUI01000123">
    <property type="protein sequence ID" value="OAI13115.1"/>
    <property type="molecule type" value="Genomic_DNA"/>
</dbReference>
<organism evidence="8 9">
    <name type="scientific">Methylomonas lenta</name>
    <dbReference type="NCBI Taxonomy" id="980561"/>
    <lineage>
        <taxon>Bacteria</taxon>
        <taxon>Pseudomonadati</taxon>
        <taxon>Pseudomonadota</taxon>
        <taxon>Gammaproteobacteria</taxon>
        <taxon>Methylococcales</taxon>
        <taxon>Methylococcaceae</taxon>
        <taxon>Methylomonas</taxon>
    </lineage>
</organism>
<sequence length="232" mass="25658">MNGNFVDVWCGCLSTDPKTTASLLAILSESERQKAESFNIAVMRQRYIAVRALLRQTLASYLPEQPINLSFETSVHGKPYLACRSLHFNISHTADILMIAVANFADIGIDIEVIKPRSSLDSLAARCFSTLELQEWQQLPPAQRLAAFYSLWTKKEAFVKAVGRGIALGLEQCEVEMCSQGQLRAIPEEYGAAGDWQITELPIDPPACAALVTRNCDFSLRHLILEAVVGDD</sequence>
<evidence type="ECO:0000313" key="9">
    <source>
        <dbReference type="Proteomes" id="UP000078476"/>
    </source>
</evidence>
<feature type="domain" description="4'-phosphopantetheinyl transferase N-terminal" evidence="7">
    <location>
        <begin position="21"/>
        <end position="100"/>
    </location>
</feature>
<dbReference type="InterPro" id="IPR004568">
    <property type="entry name" value="Ppantetheine-prot_Trfase_dom"/>
</dbReference>
<dbReference type="GO" id="GO:0005829">
    <property type="term" value="C:cytosol"/>
    <property type="evidence" value="ECO:0007669"/>
    <property type="project" value="TreeGrafter"/>
</dbReference>
<feature type="domain" description="4'-phosphopantetheinyl transferase" evidence="6">
    <location>
        <begin position="107"/>
        <end position="198"/>
    </location>
</feature>
<evidence type="ECO:0000256" key="5">
    <source>
        <dbReference type="ARBA" id="ARBA00022842"/>
    </source>
</evidence>
<evidence type="ECO:0000313" key="8">
    <source>
        <dbReference type="EMBL" id="OAI13115.1"/>
    </source>
</evidence>
<comment type="similarity">
    <text evidence="2">Belongs to the P-Pant transferase superfamily. Gsp/Sfp/HetI/AcpT family.</text>
</comment>
<dbReference type="NCBIfam" id="TIGR00556">
    <property type="entry name" value="pantethn_trn"/>
    <property type="match status" value="1"/>
</dbReference>
<dbReference type="GO" id="GO:0008897">
    <property type="term" value="F:holo-[acyl-carrier-protein] synthase activity"/>
    <property type="evidence" value="ECO:0007669"/>
    <property type="project" value="InterPro"/>
</dbReference>
<dbReference type="Pfam" id="PF01648">
    <property type="entry name" value="ACPS"/>
    <property type="match status" value="1"/>
</dbReference>
<dbReference type="InterPro" id="IPR037143">
    <property type="entry name" value="4-PPantetheinyl_Trfase_dom_sf"/>
</dbReference>
<name>A0A177N5I7_9GAMM</name>
<protein>
    <submittedName>
        <fullName evidence="8">4-phosphopantetheinyl transferase</fullName>
    </submittedName>
</protein>
<dbReference type="RefSeq" id="WP_066984627.1">
    <property type="nucleotide sequence ID" value="NZ_LUUI01000123.1"/>
</dbReference>
<evidence type="ECO:0000256" key="1">
    <source>
        <dbReference type="ARBA" id="ARBA00001946"/>
    </source>
</evidence>
<reference evidence="8 9" key="1">
    <citation type="submission" date="2016-03" db="EMBL/GenBank/DDBJ databases">
        <authorList>
            <person name="Ploux O."/>
        </authorList>
    </citation>
    <scope>NUCLEOTIDE SEQUENCE [LARGE SCALE GENOMIC DNA]</scope>
    <source>
        <strain evidence="8 9">R-45370</strain>
    </source>
</reference>
<accession>A0A177N5I7</accession>
<gene>
    <name evidence="8" type="ORF">A1359_12835</name>
</gene>
<evidence type="ECO:0000256" key="4">
    <source>
        <dbReference type="ARBA" id="ARBA00022723"/>
    </source>
</evidence>
<dbReference type="Proteomes" id="UP000078476">
    <property type="component" value="Unassembled WGS sequence"/>
</dbReference>
<keyword evidence="4" id="KW-0479">Metal-binding</keyword>
<evidence type="ECO:0000259" key="7">
    <source>
        <dbReference type="Pfam" id="PF22624"/>
    </source>
</evidence>
<dbReference type="InterPro" id="IPR050559">
    <property type="entry name" value="P-Pant_transferase_sf"/>
</dbReference>
<dbReference type="STRING" id="980561.A1359_12835"/>
<evidence type="ECO:0000256" key="3">
    <source>
        <dbReference type="ARBA" id="ARBA00022679"/>
    </source>
</evidence>
<comment type="caution">
    <text evidence="8">The sequence shown here is derived from an EMBL/GenBank/DDBJ whole genome shotgun (WGS) entry which is preliminary data.</text>
</comment>
<keyword evidence="3 8" id="KW-0808">Transferase</keyword>
<keyword evidence="5" id="KW-0460">Magnesium</keyword>
<proteinExistence type="inferred from homology"/>
<keyword evidence="9" id="KW-1185">Reference proteome</keyword>
<evidence type="ECO:0000256" key="2">
    <source>
        <dbReference type="ARBA" id="ARBA00010990"/>
    </source>
</evidence>
<evidence type="ECO:0000259" key="6">
    <source>
        <dbReference type="Pfam" id="PF01648"/>
    </source>
</evidence>
<dbReference type="PANTHER" id="PTHR12215">
    <property type="entry name" value="PHOSPHOPANTETHEINE TRANSFERASE"/>
    <property type="match status" value="1"/>
</dbReference>
<dbReference type="GO" id="GO:0006633">
    <property type="term" value="P:fatty acid biosynthetic process"/>
    <property type="evidence" value="ECO:0007669"/>
    <property type="project" value="InterPro"/>
</dbReference>
<dbReference type="SUPFAM" id="SSF56214">
    <property type="entry name" value="4'-phosphopantetheinyl transferase"/>
    <property type="match status" value="2"/>
</dbReference>
<dbReference type="OrthoDB" id="9808281at2"/>
<dbReference type="GO" id="GO:0019878">
    <property type="term" value="P:lysine biosynthetic process via aminoadipic acid"/>
    <property type="evidence" value="ECO:0007669"/>
    <property type="project" value="TreeGrafter"/>
</dbReference>
<dbReference type="PANTHER" id="PTHR12215:SF10">
    <property type="entry name" value="L-AMINOADIPATE-SEMIALDEHYDE DEHYDROGENASE-PHOSPHOPANTETHEINYL TRANSFERASE"/>
    <property type="match status" value="1"/>
</dbReference>
<dbReference type="AlphaFoldDB" id="A0A177N5I7"/>
<dbReference type="Pfam" id="PF22624">
    <property type="entry name" value="AASDHPPT_N"/>
    <property type="match status" value="1"/>
</dbReference>